<evidence type="ECO:0000256" key="8">
    <source>
        <dbReference type="SAM" id="SignalP"/>
    </source>
</evidence>
<dbReference type="PANTHER" id="PTHR11705:SF143">
    <property type="entry name" value="SLL0236 PROTEIN"/>
    <property type="match status" value="1"/>
</dbReference>
<dbReference type="Pfam" id="PF00246">
    <property type="entry name" value="Peptidase_M14"/>
    <property type="match status" value="1"/>
</dbReference>
<feature type="domain" description="Peptidase M14" evidence="9">
    <location>
        <begin position="58"/>
        <end position="348"/>
    </location>
</feature>
<evidence type="ECO:0000256" key="2">
    <source>
        <dbReference type="ARBA" id="ARBA00005988"/>
    </source>
</evidence>
<protein>
    <submittedName>
        <fullName evidence="10">Zinc carboxypeptidase</fullName>
    </submittedName>
</protein>
<reference evidence="10 11" key="1">
    <citation type="submission" date="2019-02" db="EMBL/GenBank/DDBJ databases">
        <title>Deep-cultivation of Planctomycetes and their phenomic and genomic characterization uncovers novel biology.</title>
        <authorList>
            <person name="Wiegand S."/>
            <person name="Jogler M."/>
            <person name="Boedeker C."/>
            <person name="Pinto D."/>
            <person name="Vollmers J."/>
            <person name="Rivas-Marin E."/>
            <person name="Kohn T."/>
            <person name="Peeters S.H."/>
            <person name="Heuer A."/>
            <person name="Rast P."/>
            <person name="Oberbeckmann S."/>
            <person name="Bunk B."/>
            <person name="Jeske O."/>
            <person name="Meyerdierks A."/>
            <person name="Storesund J.E."/>
            <person name="Kallscheuer N."/>
            <person name="Luecker S."/>
            <person name="Lage O.M."/>
            <person name="Pohl T."/>
            <person name="Merkel B.J."/>
            <person name="Hornburger P."/>
            <person name="Mueller R.-W."/>
            <person name="Bruemmer F."/>
            <person name="Labrenz M."/>
            <person name="Spormann A.M."/>
            <person name="Op den Camp H."/>
            <person name="Overmann J."/>
            <person name="Amann R."/>
            <person name="Jetten M.S.M."/>
            <person name="Mascher T."/>
            <person name="Medema M.H."/>
            <person name="Devos D.P."/>
            <person name="Kaster A.-K."/>
            <person name="Ovreas L."/>
            <person name="Rohde M."/>
            <person name="Galperin M.Y."/>
            <person name="Jogler C."/>
        </authorList>
    </citation>
    <scope>NUCLEOTIDE SEQUENCE [LARGE SCALE GENOMIC DNA]</scope>
    <source>
        <strain evidence="10 11">Pan241w</strain>
    </source>
</reference>
<dbReference type="GO" id="GO:0004181">
    <property type="term" value="F:metallocarboxypeptidase activity"/>
    <property type="evidence" value="ECO:0007669"/>
    <property type="project" value="InterPro"/>
</dbReference>
<proteinExistence type="inferred from homology"/>
<dbReference type="SUPFAM" id="SSF53187">
    <property type="entry name" value="Zn-dependent exopeptidases"/>
    <property type="match status" value="1"/>
</dbReference>
<dbReference type="GO" id="GO:0008270">
    <property type="term" value="F:zinc ion binding"/>
    <property type="evidence" value="ECO:0007669"/>
    <property type="project" value="InterPro"/>
</dbReference>
<dbReference type="EMBL" id="CP036269">
    <property type="protein sequence ID" value="QDT41402.1"/>
    <property type="molecule type" value="Genomic_DNA"/>
</dbReference>
<accession>A0A517RBZ7</accession>
<dbReference type="GO" id="GO:0006508">
    <property type="term" value="P:proteolysis"/>
    <property type="evidence" value="ECO:0007669"/>
    <property type="project" value="UniProtKB-KW"/>
</dbReference>
<keyword evidence="11" id="KW-1185">Reference proteome</keyword>
<dbReference type="Proteomes" id="UP000317171">
    <property type="component" value="Chromosome"/>
</dbReference>
<evidence type="ECO:0000313" key="10">
    <source>
        <dbReference type="EMBL" id="QDT41402.1"/>
    </source>
</evidence>
<evidence type="ECO:0000256" key="4">
    <source>
        <dbReference type="ARBA" id="ARBA00022801"/>
    </source>
</evidence>
<evidence type="ECO:0000256" key="6">
    <source>
        <dbReference type="ARBA" id="ARBA00023049"/>
    </source>
</evidence>
<keyword evidence="4" id="KW-0378">Hydrolase</keyword>
<gene>
    <name evidence="10" type="ORF">Pan241w_14620</name>
</gene>
<dbReference type="KEGG" id="gaz:Pan241w_14620"/>
<keyword evidence="8" id="KW-0732">Signal</keyword>
<keyword evidence="10" id="KW-0121">Carboxypeptidase</keyword>
<dbReference type="InterPro" id="IPR000834">
    <property type="entry name" value="Peptidase_M14"/>
</dbReference>
<keyword evidence="3" id="KW-0645">Protease</keyword>
<dbReference type="Gene3D" id="3.40.630.10">
    <property type="entry name" value="Zn peptidases"/>
    <property type="match status" value="1"/>
</dbReference>
<keyword evidence="6" id="KW-0482">Metalloprotease</keyword>
<dbReference type="GO" id="GO:0005615">
    <property type="term" value="C:extracellular space"/>
    <property type="evidence" value="ECO:0007669"/>
    <property type="project" value="TreeGrafter"/>
</dbReference>
<feature type="chain" id="PRO_5022131499" evidence="8">
    <location>
        <begin position="36"/>
        <end position="562"/>
    </location>
</feature>
<feature type="signal peptide" evidence="8">
    <location>
        <begin position="1"/>
        <end position="35"/>
    </location>
</feature>
<name>A0A517RBZ7_9PLAN</name>
<dbReference type="SMART" id="SM00631">
    <property type="entry name" value="Zn_pept"/>
    <property type="match status" value="1"/>
</dbReference>
<comment type="cofactor">
    <cofactor evidence="1">
        <name>Zn(2+)</name>
        <dbReference type="ChEBI" id="CHEBI:29105"/>
    </cofactor>
</comment>
<evidence type="ECO:0000259" key="9">
    <source>
        <dbReference type="PROSITE" id="PS52035"/>
    </source>
</evidence>
<comment type="similarity">
    <text evidence="2 7">Belongs to the peptidase M14 family.</text>
</comment>
<dbReference type="RefSeq" id="WP_145212919.1">
    <property type="nucleotide sequence ID" value="NZ_CP036269.1"/>
</dbReference>
<evidence type="ECO:0000256" key="1">
    <source>
        <dbReference type="ARBA" id="ARBA00001947"/>
    </source>
</evidence>
<evidence type="ECO:0000256" key="7">
    <source>
        <dbReference type="PROSITE-ProRule" id="PRU01379"/>
    </source>
</evidence>
<keyword evidence="5" id="KW-0862">Zinc</keyword>
<dbReference type="OrthoDB" id="289639at2"/>
<evidence type="ECO:0000313" key="11">
    <source>
        <dbReference type="Proteomes" id="UP000317171"/>
    </source>
</evidence>
<dbReference type="PANTHER" id="PTHR11705">
    <property type="entry name" value="PROTEASE FAMILY M14 CARBOXYPEPTIDASE A,B"/>
    <property type="match status" value="1"/>
</dbReference>
<evidence type="ECO:0000256" key="5">
    <source>
        <dbReference type="ARBA" id="ARBA00022833"/>
    </source>
</evidence>
<evidence type="ECO:0000256" key="3">
    <source>
        <dbReference type="ARBA" id="ARBA00022670"/>
    </source>
</evidence>
<dbReference type="PROSITE" id="PS52035">
    <property type="entry name" value="PEPTIDASE_M14"/>
    <property type="match status" value="1"/>
</dbReference>
<organism evidence="10 11">
    <name type="scientific">Gimesia alba</name>
    <dbReference type="NCBI Taxonomy" id="2527973"/>
    <lineage>
        <taxon>Bacteria</taxon>
        <taxon>Pseudomonadati</taxon>
        <taxon>Planctomycetota</taxon>
        <taxon>Planctomycetia</taxon>
        <taxon>Planctomycetales</taxon>
        <taxon>Planctomycetaceae</taxon>
        <taxon>Gimesia</taxon>
    </lineage>
</organism>
<dbReference type="AlphaFoldDB" id="A0A517RBZ7"/>
<feature type="active site" description="Proton donor/acceptor" evidence="7">
    <location>
        <position position="327"/>
    </location>
</feature>
<sequence length="562" mass="63706" precursor="true">MMPTLTQKNTTQSKYHSILLLLILSVCAVSPPALHAEEQNTLQQKLAALPQPWQNKLHRLTLKEYTETLKYWEETNPDWVQVDRIGVTLEGIPIPMLKITDQKVDDKSKQICLMTALHGGPERSGTTAVLHFIEWLTSDDPAAKETRKNQLLLIIPIINPYAYFETDRFGNSQKIDPYTGGGTNNWDLKTLQFKHPEKSPEVMAVLSVMDQFQPDVHVDVHGTGLQEYAPDQLGSRERYRGQTMFEVTGSAYSNVSLRPWDWRITEAINEAGTNAGYGYDRFEADAQRLYWGQALTALSKKLWLGRPNFYTAHYGYARYHTMVMALEVGWEQSGVARLKALMNIGNKKWKGEYFPGYPVNRLQGYIGHFVSAWGTTAKARRQSRVELWQKQPYFSQALLYPQTAGRETYFVATSAKSAALLSADTSEFLENIKPIPAVDQSALKAIIEAGPEIKIAVSKGHTATEAETPLENGVSFQMRIPYRNPDLVDIRLNGHLLEKSATDGYLAWYGDGFTHVQVNIPPETSKVNDLYIITCLYNPREQRSYGWKPPQAVRERIKQNTD</sequence>